<comment type="pathway">
    <text evidence="7">Amino-acid biosynthesis; L-histidine biosynthesis; L-histidine from 5-phospho-alpha-D-ribose 1-diphosphate: step 7/9.</text>
</comment>
<dbReference type="GO" id="GO:0000105">
    <property type="term" value="P:L-histidine biosynthetic process"/>
    <property type="evidence" value="ECO:0007669"/>
    <property type="project" value="UniProtKB-UniRule"/>
</dbReference>
<name>A0A1M6KT29_9BACL</name>
<dbReference type="PANTHER" id="PTHR43643:SF3">
    <property type="entry name" value="HISTIDINOL-PHOSPHATE AMINOTRANSFERASE"/>
    <property type="match status" value="1"/>
</dbReference>
<evidence type="ECO:0000313" key="10">
    <source>
        <dbReference type="Proteomes" id="UP000184016"/>
    </source>
</evidence>
<dbReference type="EMBL" id="FRAF01000002">
    <property type="protein sequence ID" value="SHJ62111.1"/>
    <property type="molecule type" value="Genomic_DNA"/>
</dbReference>
<organism evidence="9 10">
    <name type="scientific">Alicyclobacillus tolerans</name>
    <dbReference type="NCBI Taxonomy" id="90970"/>
    <lineage>
        <taxon>Bacteria</taxon>
        <taxon>Bacillati</taxon>
        <taxon>Bacillota</taxon>
        <taxon>Bacilli</taxon>
        <taxon>Bacillales</taxon>
        <taxon>Alicyclobacillaceae</taxon>
        <taxon>Alicyclobacillus</taxon>
    </lineage>
</organism>
<protein>
    <recommendedName>
        <fullName evidence="7">Histidinol-phosphate aminotransferase</fullName>
        <ecNumber evidence="7">2.6.1.9</ecNumber>
    </recommendedName>
    <alternativeName>
        <fullName evidence="7">Imidazole acetol-phosphate transaminase</fullName>
    </alternativeName>
</protein>
<dbReference type="GO" id="GO:0030170">
    <property type="term" value="F:pyridoxal phosphate binding"/>
    <property type="evidence" value="ECO:0007669"/>
    <property type="project" value="InterPro"/>
</dbReference>
<dbReference type="STRING" id="1830138.SAMN05443507_1025"/>
<dbReference type="PANTHER" id="PTHR43643">
    <property type="entry name" value="HISTIDINOL-PHOSPHATE AMINOTRANSFERASE 2"/>
    <property type="match status" value="1"/>
</dbReference>
<keyword evidence="7" id="KW-0028">Amino-acid biosynthesis</keyword>
<sequence>MTTQHPVSMRPQLHGLGVYAPGMPIEEVARRYGISRIIKLASNENPRGCSTRATEAVVREMQRASLYPEALGPELRAKIAAREQLSEEQVLIGNGSDELIRLLTRAYIEPGDEVVMADITFPRYPTNVRIEGGTVRTVPLKNGVHNLAAMLECMGSRTKMVFVCNPNNPTGTVVDHHQLLEFIQAVPENIMLVLDEAYIEYVTEEVLESARLLQNHPNLVILRTFSKIYGLAGLRIGYGLMHPDIAGALVRVKDAFNTSRVAQVAAFAALDDQAFVQACRLENAQERERVSRILLDKGWDVYPSQANFVMAKVQEDGMKWFQALLSKGIVIRAGQQLEADPQTLRITIGTPEENDFLLESINSLYQDGTFQLS</sequence>
<dbReference type="UniPathway" id="UPA00031">
    <property type="reaction ID" value="UER00012"/>
</dbReference>
<dbReference type="InterPro" id="IPR015422">
    <property type="entry name" value="PyrdxlP-dep_Trfase_small"/>
</dbReference>
<keyword evidence="5 7" id="KW-0663">Pyridoxal phosphate</keyword>
<dbReference type="AlphaFoldDB" id="A0A1M6KT29"/>
<reference evidence="10" key="1">
    <citation type="submission" date="2016-11" db="EMBL/GenBank/DDBJ databases">
        <authorList>
            <person name="Varghese N."/>
            <person name="Submissions S."/>
        </authorList>
    </citation>
    <scope>NUCLEOTIDE SEQUENCE [LARGE SCALE GENOMIC DNA]</scope>
    <source>
        <strain evidence="10">USBA-503</strain>
    </source>
</reference>
<evidence type="ECO:0000256" key="7">
    <source>
        <dbReference type="HAMAP-Rule" id="MF_01023"/>
    </source>
</evidence>
<proteinExistence type="inferred from homology"/>
<evidence type="ECO:0000313" key="9">
    <source>
        <dbReference type="EMBL" id="SHJ62111.1"/>
    </source>
</evidence>
<comment type="subunit">
    <text evidence="2 7">Homodimer.</text>
</comment>
<keyword evidence="4 7" id="KW-0808">Transferase</keyword>
<dbReference type="CDD" id="cd00609">
    <property type="entry name" value="AAT_like"/>
    <property type="match status" value="1"/>
</dbReference>
<comment type="similarity">
    <text evidence="7">Belongs to the class-II pyridoxal-phosphate-dependent aminotransferase family. Histidinol-phosphate aminotransferase subfamily.</text>
</comment>
<feature type="domain" description="Aminotransferase class I/classII large" evidence="8">
    <location>
        <begin position="37"/>
        <end position="361"/>
    </location>
</feature>
<evidence type="ECO:0000256" key="5">
    <source>
        <dbReference type="ARBA" id="ARBA00022898"/>
    </source>
</evidence>
<dbReference type="InterPro" id="IPR005861">
    <property type="entry name" value="HisP_aminotrans"/>
</dbReference>
<dbReference type="GO" id="GO:0004400">
    <property type="term" value="F:histidinol-phosphate transaminase activity"/>
    <property type="evidence" value="ECO:0007669"/>
    <property type="project" value="UniProtKB-UniRule"/>
</dbReference>
<evidence type="ECO:0000256" key="2">
    <source>
        <dbReference type="ARBA" id="ARBA00011738"/>
    </source>
</evidence>
<evidence type="ECO:0000256" key="1">
    <source>
        <dbReference type="ARBA" id="ARBA00001933"/>
    </source>
</evidence>
<evidence type="ECO:0000259" key="8">
    <source>
        <dbReference type="Pfam" id="PF00155"/>
    </source>
</evidence>
<gene>
    <name evidence="7" type="primary">hisC</name>
    <name evidence="9" type="ORF">SAMN05443507_1025</name>
</gene>
<dbReference type="Gene3D" id="3.90.1150.10">
    <property type="entry name" value="Aspartate Aminotransferase, domain 1"/>
    <property type="match status" value="1"/>
</dbReference>
<dbReference type="Pfam" id="PF00155">
    <property type="entry name" value="Aminotran_1_2"/>
    <property type="match status" value="1"/>
</dbReference>
<accession>A0A1M6KT29</accession>
<evidence type="ECO:0000256" key="3">
    <source>
        <dbReference type="ARBA" id="ARBA00022576"/>
    </source>
</evidence>
<dbReference type="HAMAP" id="MF_01023">
    <property type="entry name" value="HisC_aminotrans_2"/>
    <property type="match status" value="1"/>
</dbReference>
<comment type="catalytic activity">
    <reaction evidence="7">
        <text>L-histidinol phosphate + 2-oxoglutarate = 3-(imidazol-4-yl)-2-oxopropyl phosphate + L-glutamate</text>
        <dbReference type="Rhea" id="RHEA:23744"/>
        <dbReference type="ChEBI" id="CHEBI:16810"/>
        <dbReference type="ChEBI" id="CHEBI:29985"/>
        <dbReference type="ChEBI" id="CHEBI:57766"/>
        <dbReference type="ChEBI" id="CHEBI:57980"/>
        <dbReference type="EC" id="2.6.1.9"/>
    </reaction>
</comment>
<dbReference type="Gene3D" id="3.40.640.10">
    <property type="entry name" value="Type I PLP-dependent aspartate aminotransferase-like (Major domain)"/>
    <property type="match status" value="1"/>
</dbReference>
<dbReference type="InterPro" id="IPR004839">
    <property type="entry name" value="Aminotransferase_I/II_large"/>
</dbReference>
<dbReference type="NCBIfam" id="TIGR01141">
    <property type="entry name" value="hisC"/>
    <property type="match status" value="1"/>
</dbReference>
<dbReference type="InterPro" id="IPR015421">
    <property type="entry name" value="PyrdxlP-dep_Trfase_major"/>
</dbReference>
<feature type="modified residue" description="N6-(pyridoxal phosphate)lysine" evidence="7">
    <location>
        <position position="227"/>
    </location>
</feature>
<evidence type="ECO:0000256" key="4">
    <source>
        <dbReference type="ARBA" id="ARBA00022679"/>
    </source>
</evidence>
<evidence type="ECO:0000256" key="6">
    <source>
        <dbReference type="ARBA" id="ARBA00023102"/>
    </source>
</evidence>
<dbReference type="EC" id="2.6.1.9" evidence="7"/>
<dbReference type="SUPFAM" id="SSF53383">
    <property type="entry name" value="PLP-dependent transferases"/>
    <property type="match status" value="1"/>
</dbReference>
<keyword evidence="6 7" id="KW-0368">Histidine biosynthesis</keyword>
<dbReference type="InterPro" id="IPR015424">
    <property type="entry name" value="PyrdxlP-dep_Trfase"/>
</dbReference>
<dbReference type="Proteomes" id="UP000184016">
    <property type="component" value="Unassembled WGS sequence"/>
</dbReference>
<dbReference type="InterPro" id="IPR050106">
    <property type="entry name" value="HistidinolP_aminotransfase"/>
</dbReference>
<keyword evidence="10" id="KW-1185">Reference proteome</keyword>
<keyword evidence="3 7" id="KW-0032">Aminotransferase</keyword>
<comment type="cofactor">
    <cofactor evidence="1 7">
        <name>pyridoxal 5'-phosphate</name>
        <dbReference type="ChEBI" id="CHEBI:597326"/>
    </cofactor>
</comment>